<protein>
    <recommendedName>
        <fullName evidence="1">Transposase putative helix-turn-helix domain-containing protein</fullName>
    </recommendedName>
</protein>
<comment type="caution">
    <text evidence="2">The sequence shown here is derived from an EMBL/GenBank/DDBJ whole genome shotgun (WGS) entry which is preliminary data.</text>
</comment>
<name>A0A1T2X1X0_9BACL</name>
<evidence type="ECO:0000313" key="2">
    <source>
        <dbReference type="EMBL" id="OPA73815.1"/>
    </source>
</evidence>
<feature type="domain" description="Transposase putative helix-turn-helix" evidence="1">
    <location>
        <begin position="14"/>
        <end position="43"/>
    </location>
</feature>
<dbReference type="InterPro" id="IPR021027">
    <property type="entry name" value="Transposase_put_HTH"/>
</dbReference>
<accession>A0A1T2X1X0</accession>
<dbReference type="Pfam" id="PF12323">
    <property type="entry name" value="HTH_OrfB_IS605"/>
    <property type="match status" value="1"/>
</dbReference>
<sequence length="82" mass="9362">MISSFRKLVTSVVSKAYKLRIYPTTKRSTRINKTIGCARFVFNSPETYFGTTKSYIAINGLKNINVDFDHSNHLNELDTIIT</sequence>
<evidence type="ECO:0000259" key="1">
    <source>
        <dbReference type="Pfam" id="PF12323"/>
    </source>
</evidence>
<keyword evidence="3" id="KW-1185">Reference proteome</keyword>
<evidence type="ECO:0000313" key="3">
    <source>
        <dbReference type="Proteomes" id="UP000190188"/>
    </source>
</evidence>
<reference evidence="2 3" key="1">
    <citation type="submission" date="2017-01" db="EMBL/GenBank/DDBJ databases">
        <title>Genome analysis of Paenibacillus selenitrireducens ES3-24.</title>
        <authorList>
            <person name="Xu D."/>
            <person name="Yao R."/>
            <person name="Zheng S."/>
        </authorList>
    </citation>
    <scope>NUCLEOTIDE SEQUENCE [LARGE SCALE GENOMIC DNA]</scope>
    <source>
        <strain evidence="2 3">ES3-24</strain>
    </source>
</reference>
<proteinExistence type="predicted"/>
<organism evidence="2 3">
    <name type="scientific">Paenibacillus selenitireducens</name>
    <dbReference type="NCBI Taxonomy" id="1324314"/>
    <lineage>
        <taxon>Bacteria</taxon>
        <taxon>Bacillati</taxon>
        <taxon>Bacillota</taxon>
        <taxon>Bacilli</taxon>
        <taxon>Bacillales</taxon>
        <taxon>Paenibacillaceae</taxon>
        <taxon>Paenibacillus</taxon>
    </lineage>
</organism>
<dbReference type="EMBL" id="MSZX01000014">
    <property type="protein sequence ID" value="OPA73815.1"/>
    <property type="molecule type" value="Genomic_DNA"/>
</dbReference>
<dbReference type="Proteomes" id="UP000190188">
    <property type="component" value="Unassembled WGS sequence"/>
</dbReference>
<gene>
    <name evidence="2" type="ORF">BVG16_27445</name>
</gene>
<dbReference type="STRING" id="1324314.BVG16_27445"/>
<dbReference type="AlphaFoldDB" id="A0A1T2X1X0"/>